<protein>
    <submittedName>
        <fullName evidence="6">Acetylornithine/acetyl-lysine aminotransferase</fullName>
        <ecNumber evidence="6">2.6.1.-</ecNumber>
        <ecNumber evidence="6">2.6.1.11</ecNumber>
    </submittedName>
</protein>
<evidence type="ECO:0000256" key="1">
    <source>
        <dbReference type="ARBA" id="ARBA00001933"/>
    </source>
</evidence>
<dbReference type="OrthoDB" id="9807885at2"/>
<dbReference type="InterPro" id="IPR005814">
    <property type="entry name" value="Aminotrans_3"/>
</dbReference>
<evidence type="ECO:0000313" key="6">
    <source>
        <dbReference type="EMBL" id="SMX53170.1"/>
    </source>
</evidence>
<dbReference type="RefSeq" id="WP_087861127.1">
    <property type="nucleotide sequence ID" value="NZ_LT859958.1"/>
</dbReference>
<evidence type="ECO:0000256" key="2">
    <source>
        <dbReference type="ARBA" id="ARBA00022576"/>
    </source>
</evidence>
<evidence type="ECO:0000256" key="3">
    <source>
        <dbReference type="ARBA" id="ARBA00022679"/>
    </source>
</evidence>
<keyword evidence="7" id="KW-1185">Reference proteome</keyword>
<evidence type="ECO:0000256" key="4">
    <source>
        <dbReference type="ARBA" id="ARBA00022898"/>
    </source>
</evidence>
<dbReference type="Gene3D" id="3.90.1150.10">
    <property type="entry name" value="Aspartate Aminotransferase, domain 1"/>
    <property type="match status" value="1"/>
</dbReference>
<keyword evidence="3 6" id="KW-0808">Transferase</keyword>
<dbReference type="GO" id="GO:0030170">
    <property type="term" value="F:pyridoxal phosphate binding"/>
    <property type="evidence" value="ECO:0007669"/>
    <property type="project" value="InterPro"/>
</dbReference>
<dbReference type="InterPro" id="IPR050103">
    <property type="entry name" value="Class-III_PLP-dep_AT"/>
</dbReference>
<dbReference type="FunFam" id="3.40.640.10:FF:000004">
    <property type="entry name" value="Acetylornithine aminotransferase"/>
    <property type="match status" value="1"/>
</dbReference>
<organism evidence="6 7">
    <name type="scientific">Candidatus Brevifilum fermentans</name>
    <dbReference type="NCBI Taxonomy" id="1986204"/>
    <lineage>
        <taxon>Bacteria</taxon>
        <taxon>Bacillati</taxon>
        <taxon>Chloroflexota</taxon>
        <taxon>Anaerolineae</taxon>
        <taxon>Anaerolineales</taxon>
        <taxon>Anaerolineaceae</taxon>
        <taxon>Candidatus Brevifilum</taxon>
    </lineage>
</organism>
<dbReference type="EC" id="2.6.1.11" evidence="6"/>
<dbReference type="Proteomes" id="UP000195514">
    <property type="component" value="Chromosome I"/>
</dbReference>
<dbReference type="InterPro" id="IPR015422">
    <property type="entry name" value="PyrdxlP-dep_Trfase_small"/>
</dbReference>
<sequence>MEKLKFRNIPGPKSKDLLQKAQKFEPACSLDQTPVVWDHGDGVWIWDVDGNPYIDFTSGVLVTNLGHSHKGLTKAIQKQAERLQNTYSFPTPERIEAAERLVKTLPPHLTRVFYLTTGSEATEAAIRVARRYSQKTEILSFYGAFHGRTYGAMSVGGMRNIRNKFGEMVPGSVRAPYAYCYRCIYEKTCPDCGFYCIKVLDEHLRGNSNNNLGAVMVEPYQGAAGFIFPPDGWLKALEQWTRERDLVFIVDEVQSSFGRTGRMYAIEWEDVKPDLLCLGKGLGSGLPVSALAGTDPVLEAMDPGELSSTWGGNPLCSSATLAVLTAIEQENLSNRSLEMGNYLTPILHSLQEKYPCIGDVRGRALVQGLEIVEPDDGFSPSKELTRKIVFNAAERGLLLGKVGIFGNVIRIAPPLVIKKEEIDLAMEILEQSIALALD</sequence>
<gene>
    <name evidence="6" type="primary">argD</name>
    <name evidence="6" type="ORF">CFX1CAM_0104</name>
</gene>
<dbReference type="GO" id="GO:0042802">
    <property type="term" value="F:identical protein binding"/>
    <property type="evidence" value="ECO:0007669"/>
    <property type="project" value="TreeGrafter"/>
</dbReference>
<comment type="similarity">
    <text evidence="5">Belongs to the class-III pyridoxal-phosphate-dependent aminotransferase family.</text>
</comment>
<dbReference type="PIRSF" id="PIRSF000521">
    <property type="entry name" value="Transaminase_4ab_Lys_Orn"/>
    <property type="match status" value="1"/>
</dbReference>
<dbReference type="PANTHER" id="PTHR11986:SF79">
    <property type="entry name" value="ACETYLORNITHINE AMINOTRANSFERASE, MITOCHONDRIAL"/>
    <property type="match status" value="1"/>
</dbReference>
<evidence type="ECO:0000256" key="5">
    <source>
        <dbReference type="RuleBase" id="RU003560"/>
    </source>
</evidence>
<dbReference type="GO" id="GO:0003992">
    <property type="term" value="F:N2-acetyl-L-ornithine:2-oxoglutarate 5-aminotransferase activity"/>
    <property type="evidence" value="ECO:0007669"/>
    <property type="project" value="UniProtKB-EC"/>
</dbReference>
<dbReference type="SUPFAM" id="SSF53383">
    <property type="entry name" value="PLP-dependent transferases"/>
    <property type="match status" value="1"/>
</dbReference>
<comment type="cofactor">
    <cofactor evidence="1">
        <name>pyridoxal 5'-phosphate</name>
        <dbReference type="ChEBI" id="CHEBI:597326"/>
    </cofactor>
</comment>
<dbReference type="CDD" id="cd00610">
    <property type="entry name" value="OAT_like"/>
    <property type="match status" value="1"/>
</dbReference>
<name>A0A1Y6K561_9CHLR</name>
<dbReference type="EMBL" id="LT859958">
    <property type="protein sequence ID" value="SMX53170.1"/>
    <property type="molecule type" value="Genomic_DNA"/>
</dbReference>
<reference evidence="7" key="1">
    <citation type="submission" date="2017-05" db="EMBL/GenBank/DDBJ databases">
        <authorList>
            <person name="Kirkegaard R."/>
            <person name="Mcilroy J S."/>
        </authorList>
    </citation>
    <scope>NUCLEOTIDE SEQUENCE [LARGE SCALE GENOMIC DNA]</scope>
</reference>
<dbReference type="Pfam" id="PF00202">
    <property type="entry name" value="Aminotran_3"/>
    <property type="match status" value="1"/>
</dbReference>
<keyword evidence="2 6" id="KW-0032">Aminotransferase</keyword>
<dbReference type="InterPro" id="IPR015424">
    <property type="entry name" value="PyrdxlP-dep_Trfase"/>
</dbReference>
<keyword evidence="4 5" id="KW-0663">Pyridoxal phosphate</keyword>
<dbReference type="AlphaFoldDB" id="A0A1Y6K561"/>
<dbReference type="EC" id="2.6.1.-" evidence="6"/>
<dbReference type="Gene3D" id="3.40.640.10">
    <property type="entry name" value="Type I PLP-dependent aspartate aminotransferase-like (Major domain)"/>
    <property type="match status" value="1"/>
</dbReference>
<dbReference type="KEGG" id="abat:CFX1CAM_0104"/>
<accession>A0A1Y6K561</accession>
<evidence type="ECO:0000313" key="7">
    <source>
        <dbReference type="Proteomes" id="UP000195514"/>
    </source>
</evidence>
<dbReference type="PANTHER" id="PTHR11986">
    <property type="entry name" value="AMINOTRANSFERASE CLASS III"/>
    <property type="match status" value="1"/>
</dbReference>
<proteinExistence type="inferred from homology"/>
<dbReference type="InterPro" id="IPR015421">
    <property type="entry name" value="PyrdxlP-dep_Trfase_major"/>
</dbReference>